<comment type="subcellular location">
    <subcellularLocation>
        <location evidence="1">Membrane</location>
        <topology evidence="1">Multi-pass membrane protein</topology>
    </subcellularLocation>
</comment>
<dbReference type="InterPro" id="IPR000620">
    <property type="entry name" value="EamA_dom"/>
</dbReference>
<feature type="transmembrane region" description="Helical" evidence="7">
    <location>
        <begin position="98"/>
        <end position="117"/>
    </location>
</feature>
<evidence type="ECO:0000256" key="2">
    <source>
        <dbReference type="ARBA" id="ARBA00007362"/>
    </source>
</evidence>
<feature type="transmembrane region" description="Helical" evidence="7">
    <location>
        <begin position="273"/>
        <end position="291"/>
    </location>
</feature>
<keyword evidence="3 7" id="KW-0812">Transmembrane</keyword>
<evidence type="ECO:0000256" key="3">
    <source>
        <dbReference type="ARBA" id="ARBA00022692"/>
    </source>
</evidence>
<dbReference type="AlphaFoldDB" id="A0A250DMZ3"/>
<protein>
    <submittedName>
        <fullName evidence="9">EamA family transporter</fullName>
    </submittedName>
</protein>
<evidence type="ECO:0000256" key="7">
    <source>
        <dbReference type="SAM" id="Phobius"/>
    </source>
</evidence>
<feature type="transmembrane region" description="Helical" evidence="7">
    <location>
        <begin position="248"/>
        <end position="267"/>
    </location>
</feature>
<dbReference type="PANTHER" id="PTHR32322:SF2">
    <property type="entry name" value="EAMA DOMAIN-CONTAINING PROTEIN"/>
    <property type="match status" value="1"/>
</dbReference>
<name>A0A250DMZ3_9BURK</name>
<dbReference type="InterPro" id="IPR037185">
    <property type="entry name" value="EmrE-like"/>
</dbReference>
<reference evidence="9 10" key="1">
    <citation type="submission" date="2017-09" db="EMBL/GenBank/DDBJ databases">
        <title>The diverse metabolic capabilities of V. boronicumulans make it an excellent choice for continued studies on novel biodegradation.</title>
        <authorList>
            <person name="Sun S."/>
        </authorList>
    </citation>
    <scope>NUCLEOTIDE SEQUENCE [LARGE SCALE GENOMIC DNA]</scope>
    <source>
        <strain evidence="9 10">J1</strain>
    </source>
</reference>
<feature type="transmembrane region" description="Helical" evidence="7">
    <location>
        <begin position="124"/>
        <end position="141"/>
    </location>
</feature>
<feature type="transmembrane region" description="Helical" evidence="7">
    <location>
        <begin position="68"/>
        <end position="92"/>
    </location>
</feature>
<feature type="transmembrane region" description="Helical" evidence="7">
    <location>
        <begin position="217"/>
        <end position="236"/>
    </location>
</feature>
<keyword evidence="5 7" id="KW-0472">Membrane</keyword>
<dbReference type="Pfam" id="PF00892">
    <property type="entry name" value="EamA"/>
    <property type="match status" value="2"/>
</dbReference>
<feature type="region of interest" description="Disordered" evidence="6">
    <location>
        <begin position="316"/>
        <end position="336"/>
    </location>
</feature>
<evidence type="ECO:0000313" key="9">
    <source>
        <dbReference type="EMBL" id="ATA55745.1"/>
    </source>
</evidence>
<feature type="domain" description="EamA" evidence="8">
    <location>
        <begin position="156"/>
        <end position="290"/>
    </location>
</feature>
<feature type="transmembrane region" description="Helical" evidence="7">
    <location>
        <begin position="185"/>
        <end position="205"/>
    </location>
</feature>
<sequence length="336" mass="34781">MSERSKGMWLCALAMVTVGSTVVASKLIASGLPPFTATALRFALALPVFVVLMGCLRVRWPRPDRHDAVLLLCQAAAGSVGYTVLLILGVRWAPAADAGVVTGTLPAMAALVAVLALRERPGRYLVGGIVLASLGVLAITLRPGDGGGERTSTALLGNLLVLGAVALESLFILLNKRLRVPLAPLVQSTAMVALGLLLSVVPALLERAWLRPVPAEALAGVAYYALVPTVAGFLLWYAGAARLRGAEAALFTALMPVSALVLAAWWLGEAVGWAQVAGAACVLGAVGLVSLDGRRREGAVKPADVYSQSFACRKAHGEGSSSAHRKSNIPEQGNST</sequence>
<dbReference type="KEGG" id="vbo:CKY39_22830"/>
<gene>
    <name evidence="9" type="ORF">CKY39_22830</name>
</gene>
<organism evidence="9 10">
    <name type="scientific">Variovorax boronicumulans</name>
    <dbReference type="NCBI Taxonomy" id="436515"/>
    <lineage>
        <taxon>Bacteria</taxon>
        <taxon>Pseudomonadati</taxon>
        <taxon>Pseudomonadota</taxon>
        <taxon>Betaproteobacteria</taxon>
        <taxon>Burkholderiales</taxon>
        <taxon>Comamonadaceae</taxon>
        <taxon>Variovorax</taxon>
    </lineage>
</organism>
<dbReference type="RefSeq" id="WP_095746062.1">
    <property type="nucleotide sequence ID" value="NZ_CP023284.1"/>
</dbReference>
<evidence type="ECO:0000313" key="10">
    <source>
        <dbReference type="Proteomes" id="UP000217154"/>
    </source>
</evidence>
<comment type="similarity">
    <text evidence="2">Belongs to the EamA transporter family.</text>
</comment>
<keyword evidence="4 7" id="KW-1133">Transmembrane helix</keyword>
<dbReference type="SUPFAM" id="SSF103481">
    <property type="entry name" value="Multidrug resistance efflux transporter EmrE"/>
    <property type="match status" value="2"/>
</dbReference>
<dbReference type="GO" id="GO:0016020">
    <property type="term" value="C:membrane"/>
    <property type="evidence" value="ECO:0007669"/>
    <property type="project" value="UniProtKB-SubCell"/>
</dbReference>
<evidence type="ECO:0000259" key="8">
    <source>
        <dbReference type="Pfam" id="PF00892"/>
    </source>
</evidence>
<evidence type="ECO:0000256" key="5">
    <source>
        <dbReference type="ARBA" id="ARBA00023136"/>
    </source>
</evidence>
<evidence type="ECO:0000256" key="1">
    <source>
        <dbReference type="ARBA" id="ARBA00004141"/>
    </source>
</evidence>
<dbReference type="EMBL" id="CP023284">
    <property type="protein sequence ID" value="ATA55745.1"/>
    <property type="molecule type" value="Genomic_DNA"/>
</dbReference>
<accession>A0A250DMZ3</accession>
<feature type="transmembrane region" description="Helical" evidence="7">
    <location>
        <begin position="34"/>
        <end position="56"/>
    </location>
</feature>
<feature type="transmembrane region" description="Helical" evidence="7">
    <location>
        <begin position="153"/>
        <end position="173"/>
    </location>
</feature>
<proteinExistence type="inferred from homology"/>
<dbReference type="PANTHER" id="PTHR32322">
    <property type="entry name" value="INNER MEMBRANE TRANSPORTER"/>
    <property type="match status" value="1"/>
</dbReference>
<feature type="domain" description="EamA" evidence="8">
    <location>
        <begin position="6"/>
        <end position="140"/>
    </location>
</feature>
<evidence type="ECO:0000256" key="4">
    <source>
        <dbReference type="ARBA" id="ARBA00022989"/>
    </source>
</evidence>
<evidence type="ECO:0000256" key="6">
    <source>
        <dbReference type="SAM" id="MobiDB-lite"/>
    </source>
</evidence>
<dbReference type="Proteomes" id="UP000217154">
    <property type="component" value="Chromosome"/>
</dbReference>
<dbReference type="InterPro" id="IPR050638">
    <property type="entry name" value="AA-Vitamin_Transporters"/>
</dbReference>